<feature type="non-terminal residue" evidence="8">
    <location>
        <position position="151"/>
    </location>
</feature>
<dbReference type="GO" id="GO:0005764">
    <property type="term" value="C:lysosome"/>
    <property type="evidence" value="ECO:0007669"/>
    <property type="project" value="UniProtKB-SubCell"/>
</dbReference>
<organism evidence="8 9">
    <name type="scientific">Calypte anna</name>
    <name type="common">Anna's hummingbird</name>
    <name type="synonym">Archilochus anna</name>
    <dbReference type="NCBI Taxonomy" id="9244"/>
    <lineage>
        <taxon>Eukaryota</taxon>
        <taxon>Metazoa</taxon>
        <taxon>Chordata</taxon>
        <taxon>Craniata</taxon>
        <taxon>Vertebrata</taxon>
        <taxon>Euteleostomi</taxon>
        <taxon>Archelosauria</taxon>
        <taxon>Archosauria</taxon>
        <taxon>Dinosauria</taxon>
        <taxon>Saurischia</taxon>
        <taxon>Theropoda</taxon>
        <taxon>Coelurosauria</taxon>
        <taxon>Aves</taxon>
        <taxon>Neognathae</taxon>
        <taxon>Neoaves</taxon>
        <taxon>Strisores</taxon>
        <taxon>Apodiformes</taxon>
        <taxon>Trochilidae</taxon>
        <taxon>Calypte</taxon>
    </lineage>
</organism>
<keyword evidence="7" id="KW-1015">Disulfide bond</keyword>
<dbReference type="GO" id="GO:0005576">
    <property type="term" value="C:extracellular region"/>
    <property type="evidence" value="ECO:0007669"/>
    <property type="project" value="UniProtKB-SubCell"/>
</dbReference>
<comment type="subunit">
    <text evidence="2 7">Dimer; disulfide-linked.</text>
</comment>
<dbReference type="AlphaFoldDB" id="A0A091IDT8"/>
<evidence type="ECO:0000313" key="9">
    <source>
        <dbReference type="Proteomes" id="UP000054308"/>
    </source>
</evidence>
<name>A0A091IDT8_CALAN</name>
<keyword evidence="4 7" id="KW-0732">Signal</keyword>
<feature type="non-terminal residue" evidence="8">
    <location>
        <position position="1"/>
    </location>
</feature>
<dbReference type="GO" id="GO:0016671">
    <property type="term" value="F:oxidoreductase activity, acting on a sulfur group of donors, disulfide as acceptor"/>
    <property type="evidence" value="ECO:0007669"/>
    <property type="project" value="UniProtKB-UniRule"/>
</dbReference>
<dbReference type="InterPro" id="IPR004911">
    <property type="entry name" value="Interferon-induced_GILT"/>
</dbReference>
<comment type="similarity">
    <text evidence="1 7">Belongs to the GILT family.</text>
</comment>
<reference evidence="8 9" key="1">
    <citation type="submission" date="2014-04" db="EMBL/GenBank/DDBJ databases">
        <title>Genome evolution of avian class.</title>
        <authorList>
            <person name="Zhang G."/>
            <person name="Li C."/>
        </authorList>
    </citation>
    <scope>NUCLEOTIDE SEQUENCE [LARGE SCALE GENOMIC DNA]</scope>
    <source>
        <strain evidence="8">BGI_N300</strain>
    </source>
</reference>
<evidence type="ECO:0000256" key="7">
    <source>
        <dbReference type="RuleBase" id="RU369109"/>
    </source>
</evidence>
<protein>
    <recommendedName>
        <fullName evidence="7">Gamma-interferon-inducible lysosomal thiol reductase</fullName>
        <ecNumber evidence="7">1.8.-.-</ecNumber>
    </recommendedName>
    <alternativeName>
        <fullName evidence="7">Gamma-interferon-inducible protein IP-30</fullName>
    </alternativeName>
</protein>
<keyword evidence="5 7" id="KW-0325">Glycoprotein</keyword>
<evidence type="ECO:0000256" key="1">
    <source>
        <dbReference type="ARBA" id="ARBA00005679"/>
    </source>
</evidence>
<keyword evidence="7" id="KW-0391">Immunity</keyword>
<comment type="function">
    <text evidence="6">Lysosomal thiol reductase that can reduce protein disulfide bonds. May facilitate the complete unfolding of proteins destined for lysosomal degradation. Plays an important role in antigen processing. Facilitates the generation of MHC class II-restricted epitodes from disulfide bond-containing antigen by the endocytic reduction of disulfide bonds. Also facilitates MHC class I-restricted recognition of exogenous antigens containing disulfide bonds by CD8+ T-cells or crosspresentation.</text>
</comment>
<keyword evidence="9" id="KW-1185">Reference proteome</keyword>
<keyword evidence="3 7" id="KW-0964">Secreted</keyword>
<keyword evidence="7" id="KW-0676">Redox-active center</keyword>
<keyword evidence="7" id="KW-0560">Oxidoreductase</keyword>
<dbReference type="Proteomes" id="UP000054308">
    <property type="component" value="Unassembled WGS sequence"/>
</dbReference>
<evidence type="ECO:0000313" key="8">
    <source>
        <dbReference type="EMBL" id="KFP06392.1"/>
    </source>
</evidence>
<dbReference type="PANTHER" id="PTHR13234:SF8">
    <property type="entry name" value="GAMMA-INTERFERON-INDUCIBLE LYSOSOMAL THIOL REDUCTASE"/>
    <property type="match status" value="1"/>
</dbReference>
<accession>A0A091IDT8</accession>
<gene>
    <name evidence="8" type="ORF">N300_07800</name>
</gene>
<proteinExistence type="inferred from homology"/>
<dbReference type="EMBL" id="KL218529">
    <property type="protein sequence ID" value="KFP06392.1"/>
    <property type="molecule type" value="Genomic_DNA"/>
</dbReference>
<dbReference type="GO" id="GO:0002376">
    <property type="term" value="P:immune system process"/>
    <property type="evidence" value="ECO:0007669"/>
    <property type="project" value="UniProtKB-KW"/>
</dbReference>
<evidence type="ECO:0000256" key="6">
    <source>
        <dbReference type="ARBA" id="ARBA00059163"/>
    </source>
</evidence>
<sequence length="151" mass="16746">VELSLYYESLCPACRGFLVHQLFTSWLVLPPEVLNITLVPYGNAQEKNESGKLEFECQHGQEECLGNMIEVMGGSFPVTFPFPFPPDPPNPCIPHPGQCLQVYAPHLDGARISSCVRGPTGTALMHRNAQLTQALDPPHHYVPWILINGVR</sequence>
<comment type="function">
    <text evidence="7">Lysosomal thiol reductase that can reduce protein disulfide bonds. Facilitates the complete unfolding of proteins destined for lysosomal degradation. Plays an important role in antigen processing.</text>
</comment>
<evidence type="ECO:0000256" key="5">
    <source>
        <dbReference type="ARBA" id="ARBA00023180"/>
    </source>
</evidence>
<dbReference type="STRING" id="9244.A0A091IDT8"/>
<dbReference type="PANTHER" id="PTHR13234">
    <property type="entry name" value="GAMMA-INTERFERON INDUCIBLE LYSOSOMAL THIOL REDUCTASE GILT"/>
    <property type="match status" value="1"/>
</dbReference>
<comment type="subcellular location">
    <subcellularLocation>
        <location evidence="7">Secreted</location>
    </subcellularLocation>
    <subcellularLocation>
        <location evidence="7">Lysosome</location>
    </subcellularLocation>
</comment>
<evidence type="ECO:0000256" key="4">
    <source>
        <dbReference type="ARBA" id="ARBA00022729"/>
    </source>
</evidence>
<evidence type="ECO:0000256" key="3">
    <source>
        <dbReference type="ARBA" id="ARBA00022525"/>
    </source>
</evidence>
<keyword evidence="7" id="KW-0458">Lysosome</keyword>
<dbReference type="EC" id="1.8.-.-" evidence="7"/>
<evidence type="ECO:0000256" key="2">
    <source>
        <dbReference type="ARBA" id="ARBA00011615"/>
    </source>
</evidence>
<dbReference type="Pfam" id="PF03227">
    <property type="entry name" value="GILT"/>
    <property type="match status" value="1"/>
</dbReference>